<dbReference type="PANTHER" id="PTHR31956">
    <property type="entry name" value="NON-SPECIFIC PHOSPHOLIPASE C4-RELATED"/>
    <property type="match status" value="1"/>
</dbReference>
<sequence length="255" mass="28472">MDKLPKPDHVVIVIEENHAYEQIVDRAKAPYFNSLIEQGALMTASYAVTHPSQPNYLALFSGSTQGMTSDSCGKTYDAPNLASELLADKLTFTGYSEDMPKAGYSGCSYKGYARKHNPWVQFTNVPAELNQPLSSFPSDYSSLPTISFVIPNHQDDMHDGTVEQADAWLQKHLGGYVEWASTHNSLLIITWDEDDNAKKNHIPTLFVGSMVNKGRYDNVSNHYSVLRTITDMYGLKSLGDSAKEKPIQSIWKFSH</sequence>
<dbReference type="GO" id="GO:0042578">
    <property type="term" value="F:phosphoric ester hydrolase activity"/>
    <property type="evidence" value="ECO:0007669"/>
    <property type="project" value="UniProtKB-ARBA"/>
</dbReference>
<dbReference type="AlphaFoldDB" id="A0A559K4I1"/>
<reference evidence="2 3" key="1">
    <citation type="submission" date="2019-07" db="EMBL/GenBank/DDBJ databases">
        <authorList>
            <person name="Kim J."/>
        </authorList>
    </citation>
    <scope>NUCLEOTIDE SEQUENCE [LARGE SCALE GENOMIC DNA]</scope>
    <source>
        <strain evidence="2 3">JC52</strain>
    </source>
</reference>
<dbReference type="EMBL" id="VNJI01000044">
    <property type="protein sequence ID" value="TVY07058.1"/>
    <property type="molecule type" value="Genomic_DNA"/>
</dbReference>
<keyword evidence="1" id="KW-0378">Hydrolase</keyword>
<protein>
    <submittedName>
        <fullName evidence="2">Acid phosphatase</fullName>
    </submittedName>
</protein>
<dbReference type="OrthoDB" id="9770871at2"/>
<dbReference type="PANTHER" id="PTHR31956:SF1">
    <property type="entry name" value="NON-SPECIFIC PHOSPHOLIPASE C1"/>
    <property type="match status" value="1"/>
</dbReference>
<keyword evidence="3" id="KW-1185">Reference proteome</keyword>
<accession>A0A559K4I1</accession>
<dbReference type="InterPro" id="IPR017850">
    <property type="entry name" value="Alkaline_phosphatase_core_sf"/>
</dbReference>
<comment type="caution">
    <text evidence="2">The sequence shown here is derived from an EMBL/GenBank/DDBJ whole genome shotgun (WGS) entry which is preliminary data.</text>
</comment>
<dbReference type="Gene3D" id="3.40.720.10">
    <property type="entry name" value="Alkaline Phosphatase, subunit A"/>
    <property type="match status" value="1"/>
</dbReference>
<dbReference type="Proteomes" id="UP000317036">
    <property type="component" value="Unassembled WGS sequence"/>
</dbReference>
<dbReference type="SUPFAM" id="SSF53649">
    <property type="entry name" value="Alkaline phosphatase-like"/>
    <property type="match status" value="1"/>
</dbReference>
<name>A0A559K4I1_9BACL</name>
<dbReference type="InterPro" id="IPR007312">
    <property type="entry name" value="Phosphoesterase"/>
</dbReference>
<dbReference type="Pfam" id="PF04185">
    <property type="entry name" value="Phosphoesterase"/>
    <property type="match status" value="1"/>
</dbReference>
<organism evidence="2 3">
    <name type="scientific">Paenibacillus cremeus</name>
    <dbReference type="NCBI Taxonomy" id="2163881"/>
    <lineage>
        <taxon>Bacteria</taxon>
        <taxon>Bacillati</taxon>
        <taxon>Bacillota</taxon>
        <taxon>Bacilli</taxon>
        <taxon>Bacillales</taxon>
        <taxon>Paenibacillaceae</taxon>
        <taxon>Paenibacillus</taxon>
    </lineage>
</organism>
<proteinExistence type="predicted"/>
<evidence type="ECO:0000313" key="3">
    <source>
        <dbReference type="Proteomes" id="UP000317036"/>
    </source>
</evidence>
<gene>
    <name evidence="2" type="ORF">FPZ49_26105</name>
</gene>
<evidence type="ECO:0000256" key="1">
    <source>
        <dbReference type="ARBA" id="ARBA00022801"/>
    </source>
</evidence>
<evidence type="ECO:0000313" key="2">
    <source>
        <dbReference type="EMBL" id="TVY07058.1"/>
    </source>
</evidence>